<feature type="site" description="Transition state stabilizer" evidence="9">
    <location>
        <position position="175"/>
    </location>
</feature>
<feature type="binding site" evidence="9">
    <location>
        <begin position="275"/>
        <end position="277"/>
    </location>
    <ligand>
        <name>ATP</name>
        <dbReference type="ChEBI" id="CHEBI:30616"/>
    </ligand>
</feature>
<evidence type="ECO:0000256" key="9">
    <source>
        <dbReference type="HAMAP-Rule" id="MF_00020"/>
    </source>
</evidence>
<dbReference type="InterPro" id="IPR004372">
    <property type="entry name" value="Ac/propionate_kinase"/>
</dbReference>
<comment type="cofactor">
    <cofactor evidence="9">
        <name>Mg(2+)</name>
        <dbReference type="ChEBI" id="CHEBI:18420"/>
    </cofactor>
    <cofactor evidence="9">
        <name>Mn(2+)</name>
        <dbReference type="ChEBI" id="CHEBI:29035"/>
    </cofactor>
    <text evidence="9">Mg(2+). Can also accept Mn(2+).</text>
</comment>
<dbReference type="AlphaFoldDB" id="C5ZZE2"/>
<evidence type="ECO:0000313" key="12">
    <source>
        <dbReference type="Proteomes" id="UP000006833"/>
    </source>
</evidence>
<comment type="function">
    <text evidence="9">Catalyzes the formation of acetyl phosphate from acetate and ATP. Can also catalyze the reverse reaction.</text>
</comment>
<dbReference type="GO" id="GO:0000287">
    <property type="term" value="F:magnesium ion binding"/>
    <property type="evidence" value="ECO:0007669"/>
    <property type="project" value="UniProtKB-UniRule"/>
</dbReference>
<evidence type="ECO:0000256" key="4">
    <source>
        <dbReference type="ARBA" id="ARBA00022723"/>
    </source>
</evidence>
<dbReference type="PROSITE" id="PS01075">
    <property type="entry name" value="ACETATE_KINASE_1"/>
    <property type="match status" value="1"/>
</dbReference>
<evidence type="ECO:0000256" key="5">
    <source>
        <dbReference type="ARBA" id="ARBA00022741"/>
    </source>
</evidence>
<dbReference type="HOGENOM" id="CLU_020352_0_0_5"/>
<dbReference type="Proteomes" id="UP000006833">
    <property type="component" value="Chromosome"/>
</dbReference>
<gene>
    <name evidence="9" type="primary">ackA</name>
    <name evidence="11" type="ordered locus">Dshi_5006</name>
</gene>
<name>C5ZZE2_DINSH</name>
<feature type="binding site" evidence="9">
    <location>
        <position position="371"/>
    </location>
    <ligand>
        <name>Mg(2+)</name>
        <dbReference type="ChEBI" id="CHEBI:18420"/>
    </ligand>
</feature>
<dbReference type="HAMAP" id="MF_00020">
    <property type="entry name" value="Acetate_kinase"/>
    <property type="match status" value="1"/>
</dbReference>
<keyword evidence="2 9" id="KW-0963">Cytoplasm</keyword>
<dbReference type="GO" id="GO:0005524">
    <property type="term" value="F:ATP binding"/>
    <property type="evidence" value="ECO:0007669"/>
    <property type="project" value="UniProtKB-KW"/>
</dbReference>
<evidence type="ECO:0000256" key="3">
    <source>
        <dbReference type="ARBA" id="ARBA00022679"/>
    </source>
</evidence>
<dbReference type="GO" id="GO:0005829">
    <property type="term" value="C:cytosol"/>
    <property type="evidence" value="ECO:0007669"/>
    <property type="project" value="TreeGrafter"/>
</dbReference>
<dbReference type="RefSeq" id="WP_012178716.1">
    <property type="nucleotide sequence ID" value="NC_009952.1"/>
</dbReference>
<feature type="binding site" evidence="9">
    <location>
        <begin position="202"/>
        <end position="206"/>
    </location>
    <ligand>
        <name>ATP</name>
        <dbReference type="ChEBI" id="CHEBI:30616"/>
    </ligand>
</feature>
<protein>
    <recommendedName>
        <fullName evidence="9">Acetate kinase</fullName>
        <ecNumber evidence="9">2.7.2.1</ecNumber>
    </recommendedName>
    <alternativeName>
        <fullName evidence="9">Acetokinase</fullName>
    </alternativeName>
</protein>
<evidence type="ECO:0000256" key="8">
    <source>
        <dbReference type="ARBA" id="ARBA00022842"/>
    </source>
</evidence>
<dbReference type="PRINTS" id="PR00471">
    <property type="entry name" value="ACETATEKNASE"/>
</dbReference>
<dbReference type="PROSITE" id="PS01076">
    <property type="entry name" value="ACETATE_KINASE_2"/>
    <property type="match status" value="1"/>
</dbReference>
<feature type="binding site" evidence="9">
    <location>
        <position position="14"/>
    </location>
    <ligand>
        <name>Mg(2+)</name>
        <dbReference type="ChEBI" id="CHEBI:18420"/>
    </ligand>
</feature>
<evidence type="ECO:0000256" key="10">
    <source>
        <dbReference type="RuleBase" id="RU003835"/>
    </source>
</evidence>
<evidence type="ECO:0000256" key="1">
    <source>
        <dbReference type="ARBA" id="ARBA00008748"/>
    </source>
</evidence>
<keyword evidence="6 9" id="KW-0418">Kinase</keyword>
<dbReference type="GO" id="GO:0006085">
    <property type="term" value="P:acetyl-CoA biosynthetic process"/>
    <property type="evidence" value="ECO:0007669"/>
    <property type="project" value="UniProtKB-UniRule"/>
</dbReference>
<comment type="catalytic activity">
    <reaction evidence="9">
        <text>acetate + ATP = acetyl phosphate + ADP</text>
        <dbReference type="Rhea" id="RHEA:11352"/>
        <dbReference type="ChEBI" id="CHEBI:22191"/>
        <dbReference type="ChEBI" id="CHEBI:30089"/>
        <dbReference type="ChEBI" id="CHEBI:30616"/>
        <dbReference type="ChEBI" id="CHEBI:456216"/>
        <dbReference type="EC" id="2.7.2.1"/>
    </reaction>
</comment>
<dbReference type="STRING" id="398580.Dshi_5006"/>
<dbReference type="GO" id="GO:0008776">
    <property type="term" value="F:acetate kinase activity"/>
    <property type="evidence" value="ECO:0007669"/>
    <property type="project" value="UniProtKB-UniRule"/>
</dbReference>
<dbReference type="InterPro" id="IPR023865">
    <property type="entry name" value="Aliphatic_acid_kinase_CS"/>
</dbReference>
<dbReference type="PANTHER" id="PTHR21060">
    <property type="entry name" value="ACETATE KINASE"/>
    <property type="match status" value="1"/>
</dbReference>
<organism evidence="11 12">
    <name type="scientific">Dinoroseobacter shibae (strain DSM 16493 / NCIMB 14021 / DFL 12)</name>
    <dbReference type="NCBI Taxonomy" id="398580"/>
    <lineage>
        <taxon>Bacteria</taxon>
        <taxon>Pseudomonadati</taxon>
        <taxon>Pseudomonadota</taxon>
        <taxon>Alphaproteobacteria</taxon>
        <taxon>Rhodobacterales</taxon>
        <taxon>Roseobacteraceae</taxon>
        <taxon>Dinoroseobacter</taxon>
    </lineage>
</organism>
<keyword evidence="12" id="KW-1185">Reference proteome</keyword>
<evidence type="ECO:0000256" key="2">
    <source>
        <dbReference type="ARBA" id="ARBA00022490"/>
    </source>
</evidence>
<feature type="site" description="Transition state stabilizer" evidence="9">
    <location>
        <position position="235"/>
    </location>
</feature>
<proteinExistence type="inferred from homology"/>
<dbReference type="Gene3D" id="3.30.420.40">
    <property type="match status" value="2"/>
</dbReference>
<dbReference type="InterPro" id="IPR043129">
    <property type="entry name" value="ATPase_NBD"/>
</dbReference>
<comment type="subunit">
    <text evidence="9">Homodimer.</text>
</comment>
<dbReference type="PANTHER" id="PTHR21060:SF21">
    <property type="entry name" value="ACETATE KINASE"/>
    <property type="match status" value="1"/>
</dbReference>
<keyword evidence="8 9" id="KW-0460">Magnesium</keyword>
<feature type="binding site" evidence="9">
    <location>
        <position position="87"/>
    </location>
    <ligand>
        <name>substrate</name>
    </ligand>
</feature>
<dbReference type="OrthoDB" id="9802453at2"/>
<evidence type="ECO:0000313" key="11">
    <source>
        <dbReference type="EMBL" id="ACT10204.1"/>
    </source>
</evidence>
<dbReference type="UniPathway" id="UPA00340">
    <property type="reaction ID" value="UER00458"/>
</dbReference>
<sequence length="385" mass="39875">MADPARSDLILVLNAGSSSLKFALFTPALAEHLTGQAESIGGPGRLKIGARSASCDLPDHGAALAAILEALATRGITASHLKAVAHRVVHGGVRLTAPVRITPATRSEIAACSALAPLHNPHNLAAIDRITALMPDVPQCASFDTAFHASNPEVALRYGLPDTAETAGLRRYGFHGQSYAAMVDSWSRVTGAALPDRLLAFHLGSGASICAIRDGRSVATTMGYSPLEGLTMATRSGSIDGNAVLKLAEDHGIARARRILNNESGLAGLSGGLSDMRTLMASDRPEAGFAVDHFVYWAVRHASSLLAPLGGTETIAFTGGIGENAAEIRARIVAGLHWIGAEIDPEANAEGQTALHSAASATGIYIIPAEEERMLAADALRVLGA</sequence>
<comment type="pathway">
    <text evidence="9">Metabolic intermediate biosynthesis; acetyl-CoA biosynthesis; acetyl-CoA from acetate: step 1/2.</text>
</comment>
<dbReference type="PIRSF" id="PIRSF000722">
    <property type="entry name" value="Acetate_prop_kin"/>
    <property type="match status" value="1"/>
</dbReference>
<evidence type="ECO:0000256" key="7">
    <source>
        <dbReference type="ARBA" id="ARBA00022840"/>
    </source>
</evidence>
<reference evidence="12" key="1">
    <citation type="journal article" date="2010" name="ISME J.">
        <title>The complete genome sequence of the algal symbiont Dinoroseobacter shibae: a hitchhiker's guide to life in the sea.</title>
        <authorList>
            <person name="Wagner-Dobler I."/>
            <person name="Ballhausen B."/>
            <person name="Berger M."/>
            <person name="Brinkhoff T."/>
            <person name="Buchholz I."/>
            <person name="Bunk B."/>
            <person name="Cypionka H."/>
            <person name="Daniel R."/>
            <person name="Drepper T."/>
            <person name="Gerdts G."/>
            <person name="Hahnke S."/>
            <person name="Han C."/>
            <person name="Jahn D."/>
            <person name="Kalhoefer D."/>
            <person name="Kiss H."/>
            <person name="Klenk H.P."/>
            <person name="Kyrpides N."/>
            <person name="Liebl W."/>
            <person name="Liesegang H."/>
            <person name="Meincke L."/>
            <person name="Pati A."/>
            <person name="Petersen J."/>
            <person name="Piekarski T."/>
            <person name="Pommerenke C."/>
            <person name="Pradella S."/>
            <person name="Pukall R."/>
            <person name="Rabus R."/>
            <person name="Stackebrandt E."/>
            <person name="Thole S."/>
            <person name="Thompson L."/>
            <person name="Tielen P."/>
            <person name="Tomasch J."/>
            <person name="von Jan M."/>
            <person name="Wanphrut N."/>
            <person name="Wichels A."/>
            <person name="Zech H."/>
            <person name="Simon M."/>
        </authorList>
    </citation>
    <scope>NUCLEOTIDE SEQUENCE [LARGE SCALE GENOMIC DNA]</scope>
    <source>
        <strain evidence="12">DSM 16493 / NCIMB 14021 / DFL 12</strain>
    </source>
</reference>
<dbReference type="eggNOG" id="COG0282">
    <property type="taxonomic scope" value="Bacteria"/>
</dbReference>
<feature type="binding site" evidence="9">
    <location>
        <position position="21"/>
    </location>
    <ligand>
        <name>ATP</name>
        <dbReference type="ChEBI" id="CHEBI:30616"/>
    </ligand>
</feature>
<comment type="subcellular location">
    <subcellularLocation>
        <location evidence="9">Cytoplasm</location>
    </subcellularLocation>
</comment>
<dbReference type="SUPFAM" id="SSF53067">
    <property type="entry name" value="Actin-like ATPase domain"/>
    <property type="match status" value="2"/>
</dbReference>
<dbReference type="NCBIfam" id="TIGR00016">
    <property type="entry name" value="ackA"/>
    <property type="match status" value="1"/>
</dbReference>
<feature type="binding site" evidence="9">
    <location>
        <begin position="320"/>
        <end position="324"/>
    </location>
    <ligand>
        <name>ATP</name>
        <dbReference type="ChEBI" id="CHEBI:30616"/>
    </ligand>
</feature>
<dbReference type="EC" id="2.7.2.1" evidence="9"/>
<keyword evidence="3 9" id="KW-0808">Transferase</keyword>
<keyword evidence="5 9" id="KW-0547">Nucleotide-binding</keyword>
<dbReference type="GO" id="GO:0006083">
    <property type="term" value="P:acetate metabolic process"/>
    <property type="evidence" value="ECO:0007669"/>
    <property type="project" value="TreeGrafter"/>
</dbReference>
<dbReference type="EMBL" id="CP000830">
    <property type="protein sequence ID" value="ACT10204.1"/>
    <property type="molecule type" value="Genomic_DNA"/>
</dbReference>
<comment type="similarity">
    <text evidence="1 9 10">Belongs to the acetokinase family.</text>
</comment>
<evidence type="ECO:0000256" key="6">
    <source>
        <dbReference type="ARBA" id="ARBA00022777"/>
    </source>
</evidence>
<accession>C5ZZE2</accession>
<dbReference type="InterPro" id="IPR000890">
    <property type="entry name" value="Aliphatic_acid_kin_short-chain"/>
</dbReference>
<keyword evidence="7 9" id="KW-0067">ATP-binding</keyword>
<keyword evidence="4 9" id="KW-0479">Metal-binding</keyword>
<dbReference type="Pfam" id="PF00871">
    <property type="entry name" value="Acetate_kinase"/>
    <property type="match status" value="1"/>
</dbReference>
<feature type="active site" description="Proton donor/acceptor" evidence="9">
    <location>
        <position position="144"/>
    </location>
</feature>
<dbReference type="KEGG" id="dsh:Dshi_5006"/>